<evidence type="ECO:0008006" key="3">
    <source>
        <dbReference type="Google" id="ProtNLM"/>
    </source>
</evidence>
<sequence>MKLIDTNALILLIVGIVDIRQIKTHKRLSIYDEEDVNNLLLVVEDLNQLIVLPNVWTEVDNLLNSFTGNLKSQYILRVTELIKESTEKYIETIEATKQYTFFDLGITDSLLLYYADNCEILITSDSRLSDYAVSRGIKVYDLVLERNKRFYL</sequence>
<protein>
    <recommendedName>
        <fullName evidence="3">PIN domain-containing protein</fullName>
    </recommendedName>
</protein>
<dbReference type="EMBL" id="PYGF01000016">
    <property type="protein sequence ID" value="PSK99823.1"/>
    <property type="molecule type" value="Genomic_DNA"/>
</dbReference>
<organism evidence="1 2">
    <name type="scientific">Cecembia rubra</name>
    <dbReference type="NCBI Taxonomy" id="1485585"/>
    <lineage>
        <taxon>Bacteria</taxon>
        <taxon>Pseudomonadati</taxon>
        <taxon>Bacteroidota</taxon>
        <taxon>Cytophagia</taxon>
        <taxon>Cytophagales</taxon>
        <taxon>Cyclobacteriaceae</taxon>
        <taxon>Cecembia</taxon>
    </lineage>
</organism>
<comment type="caution">
    <text evidence="1">The sequence shown here is derived from an EMBL/GenBank/DDBJ whole genome shotgun (WGS) entry which is preliminary data.</text>
</comment>
<reference evidence="1 2" key="1">
    <citation type="submission" date="2018-03" db="EMBL/GenBank/DDBJ databases">
        <title>Genomic Encyclopedia of Archaeal and Bacterial Type Strains, Phase II (KMG-II): from individual species to whole genera.</title>
        <authorList>
            <person name="Goeker M."/>
        </authorList>
    </citation>
    <scope>NUCLEOTIDE SEQUENCE [LARGE SCALE GENOMIC DNA]</scope>
    <source>
        <strain evidence="1 2">DSM 28057</strain>
    </source>
</reference>
<evidence type="ECO:0000313" key="1">
    <source>
        <dbReference type="EMBL" id="PSK99823.1"/>
    </source>
</evidence>
<dbReference type="AlphaFoldDB" id="A0A2P8DRH8"/>
<keyword evidence="2" id="KW-1185">Reference proteome</keyword>
<dbReference type="SUPFAM" id="SSF88723">
    <property type="entry name" value="PIN domain-like"/>
    <property type="match status" value="1"/>
</dbReference>
<dbReference type="Proteomes" id="UP000240708">
    <property type="component" value="Unassembled WGS sequence"/>
</dbReference>
<gene>
    <name evidence="1" type="ORF">CLV48_11613</name>
</gene>
<dbReference type="InterPro" id="IPR029060">
    <property type="entry name" value="PIN-like_dom_sf"/>
</dbReference>
<name>A0A2P8DRH8_9BACT</name>
<dbReference type="RefSeq" id="WP_106568854.1">
    <property type="nucleotide sequence ID" value="NZ_PYGF01000016.1"/>
</dbReference>
<evidence type="ECO:0000313" key="2">
    <source>
        <dbReference type="Proteomes" id="UP000240708"/>
    </source>
</evidence>
<dbReference type="Gene3D" id="3.40.50.1010">
    <property type="entry name" value="5'-nuclease"/>
    <property type="match status" value="1"/>
</dbReference>
<accession>A0A2P8DRH8</accession>
<proteinExistence type="predicted"/>
<dbReference type="OrthoDB" id="964341at2"/>